<dbReference type="EMBL" id="JAZBJZ010000059">
    <property type="protein sequence ID" value="MEE3717959.1"/>
    <property type="molecule type" value="Genomic_DNA"/>
</dbReference>
<dbReference type="GO" id="GO:0000287">
    <property type="term" value="F:magnesium ion binding"/>
    <property type="evidence" value="ECO:0007669"/>
    <property type="project" value="TreeGrafter"/>
</dbReference>
<dbReference type="PANTHER" id="PTHR10000:SF8">
    <property type="entry name" value="HAD SUPERFAMILY HYDROLASE-LIKE, TYPE 3"/>
    <property type="match status" value="1"/>
</dbReference>
<comment type="caution">
    <text evidence="1">The sequence shown here is derived from an EMBL/GenBank/DDBJ whole genome shotgun (WGS) entry which is preliminary data.</text>
</comment>
<dbReference type="EC" id="3.1.3.-" evidence="1"/>
<dbReference type="Gene3D" id="3.40.50.1000">
    <property type="entry name" value="HAD superfamily/HAD-like"/>
    <property type="match status" value="1"/>
</dbReference>
<dbReference type="AlphaFoldDB" id="A0AAW9Q281"/>
<dbReference type="Proteomes" id="UP001333818">
    <property type="component" value="Unassembled WGS sequence"/>
</dbReference>
<dbReference type="RefSeq" id="WP_330484389.1">
    <property type="nucleotide sequence ID" value="NZ_JAZBJZ010000059.1"/>
</dbReference>
<reference evidence="1" key="1">
    <citation type="submission" date="2024-01" db="EMBL/GenBank/DDBJ databases">
        <title>Bank of Algae and Cyanobacteria of the Azores (BACA) strain genomes.</title>
        <authorList>
            <person name="Luz R."/>
            <person name="Cordeiro R."/>
            <person name="Fonseca A."/>
            <person name="Goncalves V."/>
        </authorList>
    </citation>
    <scope>NUCLEOTIDE SEQUENCE</scope>
    <source>
        <strain evidence="1">BACA0141</strain>
    </source>
</reference>
<dbReference type="Gene3D" id="3.90.1070.10">
    <property type="match status" value="1"/>
</dbReference>
<evidence type="ECO:0000313" key="2">
    <source>
        <dbReference type="Proteomes" id="UP001333818"/>
    </source>
</evidence>
<protein>
    <submittedName>
        <fullName evidence="1">HAD family hydrolase</fullName>
        <ecNumber evidence="1">3.1.3.-</ecNumber>
    </submittedName>
</protein>
<organism evidence="1 2">
    <name type="scientific">Tumidithrix elongata BACA0141</name>
    <dbReference type="NCBI Taxonomy" id="2716417"/>
    <lineage>
        <taxon>Bacteria</taxon>
        <taxon>Bacillati</taxon>
        <taxon>Cyanobacteriota</taxon>
        <taxon>Cyanophyceae</taxon>
        <taxon>Pseudanabaenales</taxon>
        <taxon>Pseudanabaenaceae</taxon>
        <taxon>Tumidithrix</taxon>
        <taxon>Tumidithrix elongata</taxon>
    </lineage>
</organism>
<accession>A0AAW9Q281</accession>
<keyword evidence="2" id="KW-1185">Reference proteome</keyword>
<dbReference type="InterPro" id="IPR036412">
    <property type="entry name" value="HAD-like_sf"/>
</dbReference>
<name>A0AAW9Q281_9CYAN</name>
<evidence type="ECO:0000313" key="1">
    <source>
        <dbReference type="EMBL" id="MEE3717959.1"/>
    </source>
</evidence>
<proteinExistence type="predicted"/>
<dbReference type="GO" id="GO:0005829">
    <property type="term" value="C:cytosol"/>
    <property type="evidence" value="ECO:0007669"/>
    <property type="project" value="TreeGrafter"/>
</dbReference>
<sequence>MKINSQTFTDVRLIATDVDGTLTHHHKFTSSLFDALQKLANLRIHVLLVTGRSAGWVSALVNYLPVVGAIAENGGIYLTADGKTEPLVLIPDLTVHRQQLTNIFENLKQQFPNLNPSSDNRFRLTDWTFDLDGLSPQDLQAIAAFCEENGWSFTYSTIQCHIKPIGQDKAGGIIQVLEKHFPELTRSQVVTLGDSPNDESMFNPKFFPRSVGVANVLDYAPQMQYLPTHVMTQPEVEGFYEFVELVVEAI</sequence>
<dbReference type="PANTHER" id="PTHR10000">
    <property type="entry name" value="PHOSPHOSERINE PHOSPHATASE"/>
    <property type="match status" value="1"/>
</dbReference>
<gene>
    <name evidence="1" type="ORF">V2H45_14560</name>
</gene>
<dbReference type="SUPFAM" id="SSF56784">
    <property type="entry name" value="HAD-like"/>
    <property type="match status" value="1"/>
</dbReference>
<dbReference type="GO" id="GO:0016791">
    <property type="term" value="F:phosphatase activity"/>
    <property type="evidence" value="ECO:0007669"/>
    <property type="project" value="TreeGrafter"/>
</dbReference>
<keyword evidence="1" id="KW-0378">Hydrolase</keyword>
<dbReference type="Pfam" id="PF08282">
    <property type="entry name" value="Hydrolase_3"/>
    <property type="match status" value="1"/>
</dbReference>
<dbReference type="InterPro" id="IPR023214">
    <property type="entry name" value="HAD_sf"/>
</dbReference>